<gene>
    <name evidence="1" type="ORF">SAMN05216587_101672</name>
</gene>
<name>A0A1I0VJE3_SELRU</name>
<proteinExistence type="predicted"/>
<sequence>MTGQKPYMVAAEVAVLLRCSKSTAYRIMGQVNKKLAAAGKIIIHGRVSTKALYEELGLEVS</sequence>
<dbReference type="AlphaFoldDB" id="A0A1I0VJE3"/>
<accession>A0A1I0VJE3</accession>
<evidence type="ECO:0008006" key="3">
    <source>
        <dbReference type="Google" id="ProtNLM"/>
    </source>
</evidence>
<dbReference type="RefSeq" id="WP_074812825.1">
    <property type="nucleotide sequence ID" value="NZ_FOJX01000001.1"/>
</dbReference>
<dbReference type="EMBL" id="FOJX01000001">
    <property type="protein sequence ID" value="SFA76441.1"/>
    <property type="molecule type" value="Genomic_DNA"/>
</dbReference>
<organism evidence="1 2">
    <name type="scientific">Selenomonas ruminantium</name>
    <dbReference type="NCBI Taxonomy" id="971"/>
    <lineage>
        <taxon>Bacteria</taxon>
        <taxon>Bacillati</taxon>
        <taxon>Bacillota</taxon>
        <taxon>Negativicutes</taxon>
        <taxon>Selenomonadales</taxon>
        <taxon>Selenomonadaceae</taxon>
        <taxon>Selenomonas</taxon>
    </lineage>
</organism>
<reference evidence="1 2" key="1">
    <citation type="submission" date="2016-10" db="EMBL/GenBank/DDBJ databases">
        <authorList>
            <person name="de Groot N.N."/>
        </authorList>
    </citation>
    <scope>NUCLEOTIDE SEQUENCE [LARGE SCALE GENOMIC DNA]</scope>
    <source>
        <strain evidence="1 2">L14</strain>
    </source>
</reference>
<protein>
    <recommendedName>
        <fullName evidence="3">Helix-turn-helix domain-containing protein</fullName>
    </recommendedName>
</protein>
<evidence type="ECO:0000313" key="1">
    <source>
        <dbReference type="EMBL" id="SFA76441.1"/>
    </source>
</evidence>
<dbReference type="Proteomes" id="UP000183843">
    <property type="component" value="Unassembled WGS sequence"/>
</dbReference>
<evidence type="ECO:0000313" key="2">
    <source>
        <dbReference type="Proteomes" id="UP000183843"/>
    </source>
</evidence>